<protein>
    <recommendedName>
        <fullName evidence="6">Protein RER1</fullName>
    </recommendedName>
</protein>
<evidence type="ECO:0000313" key="9">
    <source>
        <dbReference type="Proteomes" id="UP000011082"/>
    </source>
</evidence>
<proteinExistence type="inferred from homology"/>
<gene>
    <name evidence="8" type="ORF">VICG_00155</name>
</gene>
<dbReference type="PANTHER" id="PTHR10743:SF0">
    <property type="entry name" value="PROTEIN RER1"/>
    <property type="match status" value="1"/>
</dbReference>
<reference evidence="9" key="1">
    <citation type="submission" date="2011-05" db="EMBL/GenBank/DDBJ databases">
        <title>The genome sequence of Vittaforma corneae strain ATCC 50505.</title>
        <authorList>
            <consortium name="The Broad Institute Genome Sequencing Platform"/>
            <person name="Cuomo C."/>
            <person name="Didier E."/>
            <person name="Bowers L."/>
            <person name="Young S.K."/>
            <person name="Zeng Q."/>
            <person name="Gargeya S."/>
            <person name="Fitzgerald M."/>
            <person name="Haas B."/>
            <person name="Abouelleil A."/>
            <person name="Alvarado L."/>
            <person name="Arachchi H.M."/>
            <person name="Berlin A."/>
            <person name="Chapman S.B."/>
            <person name="Gearin G."/>
            <person name="Goldberg J."/>
            <person name="Griggs A."/>
            <person name="Gujja S."/>
            <person name="Hansen M."/>
            <person name="Heiman D."/>
            <person name="Howarth C."/>
            <person name="Larimer J."/>
            <person name="Lui A."/>
            <person name="MacDonald P.J.P."/>
            <person name="McCowen C."/>
            <person name="Montmayeur A."/>
            <person name="Murphy C."/>
            <person name="Neiman D."/>
            <person name="Pearson M."/>
            <person name="Priest M."/>
            <person name="Roberts A."/>
            <person name="Saif S."/>
            <person name="Shea T."/>
            <person name="Sisk P."/>
            <person name="Stolte C."/>
            <person name="Sykes S."/>
            <person name="Wortman J."/>
            <person name="Nusbaum C."/>
            <person name="Birren B."/>
        </authorList>
    </citation>
    <scope>NUCLEOTIDE SEQUENCE [LARGE SCALE GENOMIC DNA]</scope>
    <source>
        <strain evidence="9">ATCC 50505</strain>
    </source>
</reference>
<dbReference type="OrthoDB" id="448250at2759"/>
<evidence type="ECO:0000256" key="7">
    <source>
        <dbReference type="SAM" id="Phobius"/>
    </source>
</evidence>
<evidence type="ECO:0000256" key="4">
    <source>
        <dbReference type="ARBA" id="ARBA00022989"/>
    </source>
</evidence>
<dbReference type="Pfam" id="PF03248">
    <property type="entry name" value="Rer1"/>
    <property type="match status" value="1"/>
</dbReference>
<dbReference type="Proteomes" id="UP000011082">
    <property type="component" value="Unassembled WGS sequence"/>
</dbReference>
<dbReference type="GO" id="GO:0006621">
    <property type="term" value="P:protein retention in ER lumen"/>
    <property type="evidence" value="ECO:0007669"/>
    <property type="project" value="EnsemblFungi"/>
</dbReference>
<keyword evidence="5 6" id="KW-0472">Membrane</keyword>
<evidence type="ECO:0000256" key="3">
    <source>
        <dbReference type="ARBA" id="ARBA00022692"/>
    </source>
</evidence>
<dbReference type="AlphaFoldDB" id="L2GQP6"/>
<dbReference type="GO" id="GO:0030137">
    <property type="term" value="C:COPI-coated vesicle"/>
    <property type="evidence" value="ECO:0007669"/>
    <property type="project" value="EnsemblFungi"/>
</dbReference>
<evidence type="ECO:0000256" key="1">
    <source>
        <dbReference type="ARBA" id="ARBA00004141"/>
    </source>
</evidence>
<sequence>MDFGTLDQYIADNLSPLIYPRWTFTGFLLLLYIRRILRIKTHSVVTYFVGVYLLHATILFLTPKDENIPDPFENTEDESYNPRNIDNDFRPYVRRLPEFDFWKMCSQIIAVAFFITYFPFLDLPVYAPILVLYFIFIVSITCYKLWMHSKKFRYNLFFISKSSLEQ</sequence>
<dbReference type="VEuPathDB" id="MicrosporidiaDB:VICG_00155"/>
<dbReference type="EMBL" id="JH370130">
    <property type="protein sequence ID" value="ELA42840.1"/>
    <property type="molecule type" value="Genomic_DNA"/>
</dbReference>
<keyword evidence="3 7" id="KW-0812">Transmembrane</keyword>
<evidence type="ECO:0000313" key="8">
    <source>
        <dbReference type="EMBL" id="ELA42840.1"/>
    </source>
</evidence>
<feature type="transmembrane region" description="Helical" evidence="7">
    <location>
        <begin position="126"/>
        <end position="146"/>
    </location>
</feature>
<keyword evidence="4 7" id="KW-1133">Transmembrane helix</keyword>
<accession>L2GQP6</accession>
<name>L2GQP6_VITCO</name>
<dbReference type="STRING" id="993615.L2GQP6"/>
<dbReference type="GO" id="GO:0000324">
    <property type="term" value="C:fungal-type vacuole"/>
    <property type="evidence" value="ECO:0007669"/>
    <property type="project" value="EnsemblFungi"/>
</dbReference>
<dbReference type="GO" id="GO:0005783">
    <property type="term" value="C:endoplasmic reticulum"/>
    <property type="evidence" value="ECO:0007669"/>
    <property type="project" value="GOC"/>
</dbReference>
<dbReference type="GeneID" id="19880873"/>
<dbReference type="GO" id="GO:0030134">
    <property type="term" value="C:COPII-coated ER to Golgi transport vesicle"/>
    <property type="evidence" value="ECO:0007669"/>
    <property type="project" value="EnsemblFungi"/>
</dbReference>
<dbReference type="OMA" id="IDKWIMH"/>
<dbReference type="RefSeq" id="XP_007603608.1">
    <property type="nucleotide sequence ID" value="XM_007603546.1"/>
</dbReference>
<evidence type="ECO:0000256" key="2">
    <source>
        <dbReference type="ARBA" id="ARBA00006070"/>
    </source>
</evidence>
<feature type="transmembrane region" description="Helical" evidence="7">
    <location>
        <begin position="17"/>
        <end position="33"/>
    </location>
</feature>
<dbReference type="GO" id="GO:0006890">
    <property type="term" value="P:retrograde vesicle-mediated transport, Golgi to endoplasmic reticulum"/>
    <property type="evidence" value="ECO:0007669"/>
    <property type="project" value="EnsemblFungi"/>
</dbReference>
<organism evidence="8 9">
    <name type="scientific">Vittaforma corneae (strain ATCC 50505)</name>
    <name type="common">Microsporidian parasite</name>
    <name type="synonym">Nosema corneum</name>
    <dbReference type="NCBI Taxonomy" id="993615"/>
    <lineage>
        <taxon>Eukaryota</taxon>
        <taxon>Fungi</taxon>
        <taxon>Fungi incertae sedis</taxon>
        <taxon>Microsporidia</taxon>
        <taxon>Nosematidae</taxon>
        <taxon>Vittaforma</taxon>
    </lineage>
</organism>
<evidence type="ECO:0000256" key="5">
    <source>
        <dbReference type="ARBA" id="ARBA00023136"/>
    </source>
</evidence>
<comment type="similarity">
    <text evidence="2 6">Belongs to the RER1 family.</text>
</comment>
<dbReference type="HOGENOM" id="CLU_074889_2_1_1"/>
<keyword evidence="9" id="KW-1185">Reference proteome</keyword>
<dbReference type="InParanoid" id="L2GQP6"/>
<dbReference type="GO" id="GO:0000139">
    <property type="term" value="C:Golgi membrane"/>
    <property type="evidence" value="ECO:0007669"/>
    <property type="project" value="TreeGrafter"/>
</dbReference>
<dbReference type="PANTHER" id="PTHR10743">
    <property type="entry name" value="PROTEIN RER1"/>
    <property type="match status" value="1"/>
</dbReference>
<dbReference type="FunCoup" id="L2GQP6">
    <property type="interactions" value="162"/>
</dbReference>
<comment type="function">
    <text evidence="6">Involved in the retrieval of endoplasmic reticulum membrane proteins from the early Golgi compartment.</text>
</comment>
<dbReference type="PIRSF" id="PIRSF016013">
    <property type="entry name" value="AtER_Rer1p"/>
    <property type="match status" value="1"/>
</dbReference>
<evidence type="ECO:0000256" key="6">
    <source>
        <dbReference type="PIRNR" id="PIRNR016013"/>
    </source>
</evidence>
<comment type="subcellular location">
    <subcellularLocation>
        <location evidence="1">Membrane</location>
        <topology evidence="1">Multi-pass membrane protein</topology>
    </subcellularLocation>
</comment>
<dbReference type="InterPro" id="IPR004932">
    <property type="entry name" value="Rer1"/>
</dbReference>